<dbReference type="SUPFAM" id="SSF52540">
    <property type="entry name" value="P-loop containing nucleoside triphosphate hydrolases"/>
    <property type="match status" value="1"/>
</dbReference>
<dbReference type="AlphaFoldDB" id="A0A0F9SFM3"/>
<sequence length="508" mass="59565">MKLRKKKINKDIEKQIITALIVSSSFIKKIQKAYKPEYLEIDYARTVAQWSFDYFNEYDKAPDIHIQDIFEVERSSIKESEAETIEHFLSNLSEEYERKDKLNIDYLADEARKYFKKRSLEILFDKGSTYASAGKTSEAEKLLLDHRQVSQLTSGRFNPFDIDRIRQFNLDNTENRLFKFPGALGELLGWFERSWLLAVMAPEKRGKSYLLEEIVFHALANRLKVFWVSLEMSKYQLEVRIYQRLTALAKKKGWVDYPVFDCANNQDDSCSRKKRTSDIGLFDSDGEMPEYKKGMDYKPCTECRNQRMYIPAYWYESAKVGKMTIKQIEKKARNFTRMFSSNLEVKSFPRFAASLDDIRIELDDLEYSQDFRPDVLVVDYLDILAPEKGIFAKTERDRINVTWQNAAGLAGIKNCLVVTADLSTKASRSKRNLDEEDTSENKLKDAHLDQRIALNQTPKEKADKVARISCLAHRHRYFDKFKEVMILQELSLSQPLLDSEWWSKDYEK</sequence>
<dbReference type="EMBL" id="LAZR01000467">
    <property type="protein sequence ID" value="KKN67695.1"/>
    <property type="molecule type" value="Genomic_DNA"/>
</dbReference>
<comment type="caution">
    <text evidence="1">The sequence shown here is derived from an EMBL/GenBank/DDBJ whole genome shotgun (WGS) entry which is preliminary data.</text>
</comment>
<evidence type="ECO:0000313" key="1">
    <source>
        <dbReference type="EMBL" id="KKN67695.1"/>
    </source>
</evidence>
<name>A0A0F9SFM3_9ZZZZ</name>
<reference evidence="1" key="1">
    <citation type="journal article" date="2015" name="Nature">
        <title>Complex archaea that bridge the gap between prokaryotes and eukaryotes.</title>
        <authorList>
            <person name="Spang A."/>
            <person name="Saw J.H."/>
            <person name="Jorgensen S.L."/>
            <person name="Zaremba-Niedzwiedzka K."/>
            <person name="Martijn J."/>
            <person name="Lind A.E."/>
            <person name="van Eijk R."/>
            <person name="Schleper C."/>
            <person name="Guy L."/>
            <person name="Ettema T.J."/>
        </authorList>
    </citation>
    <scope>NUCLEOTIDE SEQUENCE</scope>
</reference>
<accession>A0A0F9SFM3</accession>
<gene>
    <name evidence="1" type="ORF">LCGC14_0458390</name>
</gene>
<evidence type="ECO:0008006" key="2">
    <source>
        <dbReference type="Google" id="ProtNLM"/>
    </source>
</evidence>
<organism evidence="1">
    <name type="scientific">marine sediment metagenome</name>
    <dbReference type="NCBI Taxonomy" id="412755"/>
    <lineage>
        <taxon>unclassified sequences</taxon>
        <taxon>metagenomes</taxon>
        <taxon>ecological metagenomes</taxon>
    </lineage>
</organism>
<protein>
    <recommendedName>
        <fullName evidence="2">SF4 helicase domain-containing protein</fullName>
    </recommendedName>
</protein>
<proteinExistence type="predicted"/>
<dbReference type="Gene3D" id="3.40.50.300">
    <property type="entry name" value="P-loop containing nucleotide triphosphate hydrolases"/>
    <property type="match status" value="1"/>
</dbReference>
<dbReference type="InterPro" id="IPR027417">
    <property type="entry name" value="P-loop_NTPase"/>
</dbReference>